<dbReference type="GO" id="GO:0006508">
    <property type="term" value="P:proteolysis"/>
    <property type="evidence" value="ECO:0007669"/>
    <property type="project" value="UniProtKB-KW"/>
</dbReference>
<organism evidence="10">
    <name type="scientific">Volvox carteri f. nagariensis</name>
    <dbReference type="NCBI Taxonomy" id="3068"/>
    <lineage>
        <taxon>Eukaryota</taxon>
        <taxon>Viridiplantae</taxon>
        <taxon>Chlorophyta</taxon>
        <taxon>core chlorophytes</taxon>
        <taxon>Chlorophyceae</taxon>
        <taxon>CS clade</taxon>
        <taxon>Chlamydomonadales</taxon>
        <taxon>Volvocaceae</taxon>
        <taxon>Volvox</taxon>
    </lineage>
</organism>
<dbReference type="Gene3D" id="3.50.30.30">
    <property type="match status" value="1"/>
</dbReference>
<dbReference type="PRINTS" id="PR00723">
    <property type="entry name" value="SUBTILISIN"/>
</dbReference>
<dbReference type="InterPro" id="IPR000209">
    <property type="entry name" value="Peptidase_S8/S53_dom"/>
</dbReference>
<dbReference type="CDD" id="cd04842">
    <property type="entry name" value="Peptidases_S8_Kp43_protease"/>
    <property type="match status" value="1"/>
</dbReference>
<dbReference type="InterPro" id="IPR034058">
    <property type="entry name" value="TagA/B/C/D_pept_dom"/>
</dbReference>
<reference evidence="9 10" key="1">
    <citation type="journal article" date="2010" name="Science">
        <title>Genomic analysis of organismal complexity in the multicellular green alga Volvox carteri.</title>
        <authorList>
            <person name="Prochnik S.E."/>
            <person name="Umen J."/>
            <person name="Nedelcu A.M."/>
            <person name="Hallmann A."/>
            <person name="Miller S.M."/>
            <person name="Nishii I."/>
            <person name="Ferris P."/>
            <person name="Kuo A."/>
            <person name="Mitros T."/>
            <person name="Fritz-Laylin L.K."/>
            <person name="Hellsten U."/>
            <person name="Chapman J."/>
            <person name="Simakov O."/>
            <person name="Rensing S.A."/>
            <person name="Terry A."/>
            <person name="Pangilinan J."/>
            <person name="Kapitonov V."/>
            <person name="Jurka J."/>
            <person name="Salamov A."/>
            <person name="Shapiro H."/>
            <person name="Schmutz J."/>
            <person name="Grimwood J."/>
            <person name="Lindquist E."/>
            <person name="Lucas S."/>
            <person name="Grigoriev I.V."/>
            <person name="Schmitt R."/>
            <person name="Kirk D."/>
            <person name="Rokhsar D.S."/>
        </authorList>
    </citation>
    <scope>NUCLEOTIDE SEQUENCE [LARGE SCALE GENOMIC DNA]</scope>
    <source>
        <strain evidence="10">f. Nagariensis / Eve</strain>
    </source>
</reference>
<feature type="active site" description="Charge relay system" evidence="5 6">
    <location>
        <position position="705"/>
    </location>
</feature>
<dbReference type="EMBL" id="GL378330">
    <property type="protein sequence ID" value="EFJ50793.1"/>
    <property type="molecule type" value="Genomic_DNA"/>
</dbReference>
<dbReference type="Gene3D" id="3.40.50.200">
    <property type="entry name" value="Peptidase S8/S53 domain"/>
    <property type="match status" value="1"/>
</dbReference>
<keyword evidence="4 6" id="KW-0720">Serine protease</keyword>
<dbReference type="InParanoid" id="D8TPN1"/>
<dbReference type="InterPro" id="IPR015500">
    <property type="entry name" value="Peptidase_S8_subtilisin-rel"/>
</dbReference>
<keyword evidence="3 6" id="KW-0378">Hydrolase</keyword>
<proteinExistence type="inferred from homology"/>
<dbReference type="Pfam" id="PF02225">
    <property type="entry name" value="PA"/>
    <property type="match status" value="1"/>
</dbReference>
<evidence type="ECO:0000259" key="8">
    <source>
        <dbReference type="Pfam" id="PF02225"/>
    </source>
</evidence>
<evidence type="ECO:0000256" key="4">
    <source>
        <dbReference type="ARBA" id="ARBA00022825"/>
    </source>
</evidence>
<dbReference type="Proteomes" id="UP000001058">
    <property type="component" value="Unassembled WGS sequence"/>
</dbReference>
<dbReference type="Pfam" id="PF00082">
    <property type="entry name" value="Peptidase_S8"/>
    <property type="match status" value="1"/>
</dbReference>
<dbReference type="PANTHER" id="PTHR43399:SF4">
    <property type="entry name" value="CELL WALL-ASSOCIATED PROTEASE"/>
    <property type="match status" value="1"/>
</dbReference>
<dbReference type="GeneID" id="9624383"/>
<gene>
    <name evidence="9" type="ORF">VOLCADRAFT_88676</name>
</gene>
<feature type="domain" description="Peptidase S8/S53" evidence="7">
    <location>
        <begin position="314"/>
        <end position="781"/>
    </location>
</feature>
<accession>D8TPN1</accession>
<keyword evidence="2 6" id="KW-0645">Protease</keyword>
<dbReference type="PANTHER" id="PTHR43399">
    <property type="entry name" value="SUBTILISIN-RELATED"/>
    <property type="match status" value="1"/>
</dbReference>
<name>D8TPN1_VOLCA</name>
<evidence type="ECO:0000256" key="2">
    <source>
        <dbReference type="ARBA" id="ARBA00022670"/>
    </source>
</evidence>
<evidence type="ECO:0000256" key="5">
    <source>
        <dbReference type="PIRSR" id="PIRSR615500-1"/>
    </source>
</evidence>
<evidence type="ECO:0000259" key="7">
    <source>
        <dbReference type="Pfam" id="PF00082"/>
    </source>
</evidence>
<feature type="active site" description="Charge relay system" evidence="5 6">
    <location>
        <position position="323"/>
    </location>
</feature>
<sequence length="1146" mass="120333">MYLKAGPIDDLNQNPLLLINRTIYPQDPWGSLPGSEIFLVSYDNNTQVKLLQQSIKASRGIILSYIPHNTFVVFGQYLRIAPVVAAQGVQWARYVTALKIAPELLPLFSPTNTSNQDDSLFAPFGKQQGDLLLDGMATLKPSSLGSTNGVRTMPGGFGLAAPQDGGGADPSGTANVNAEVEDEEAVQYGVMVEMVALQSLTSDHVRAAARDWPAAMAAYLKRGYNRSDVCWPVMAPMGRDSNILSVFLCKKDLSGGVIWLSSQPVTQMVYGMLRSESMNLASSMLLQTGQLNDSQYEMAFNSLSRPYWDAGLQGQGEIVGVGDTGVDVEHCYLQDPEHIGEYGARLSDPSAALTFNNMSYWRIPGHRKIVQYAFNPDTGDVNDLAGHGTLCAASVAGAVLADPADPNSPMLPGLATGTAPAARLSVVDFQLNSRSGSVLSVPERLDTEYLPVHVAAGATITSDSWGSYLAGYNTKSKAFDAFLWKNPDFISLLAAGNYGMRTYEKYTIASPALAKNVVAVGAGYRVPESLGLVSGVYGITALEMVAALPPYACSPLNTTAVSGRIVLVLAGGGCSFYDMATNVLAARGAAMVITQNTLAAPYPPVPITEEYEVVELPLPMSMIYKDLGTNLVDFVLNKGGKLYVTGKLMKVDSDTVAAFSAWGPTLDGRIKPDIIAPGKDIISAVLSSDYPENSDCEYGKYGGTSAAVALAAGTVALMRQYFRSGFYPAGSNTSNLTTPFAPSGMLLKALMIAGAKNLEGSLAMAKAALLGPAPDGVQGWGRLSMAGSLPLEGFTDPRVRLQLLDRGEFSQTGQSVAASGLSATGTGPISIVLTYYDYPADTNAFIALVNNLDLLVYVNGQAYLGNNDQDAANPVADSVNTVERVLLKSPPAGASVRVMVVASNLPSLIFDPTTPQRWAVAVVGHFTGNLQSELNPFWAKWRGKAAVPLTFLPIATILAAIASGPNVDRFNPPSTTTITTHTTATGPPVVAAVPITTIPFSTLSATAFPATSSTAAIGIMVLSAATRTSDASPATNPTSSPIAPSTTATATAITFNSATTTAAATFPRTHSTTTCPPFAAATRTAASAAKPASGAPKSVPTRQAAVKTCIIIASTTAQAPAVVAILIITVTKSPLRPRELQGRCHR</sequence>
<dbReference type="eggNOG" id="ENOG502QUVY">
    <property type="taxonomic scope" value="Eukaryota"/>
</dbReference>
<comment type="similarity">
    <text evidence="1 6">Belongs to the peptidase S8 family.</text>
</comment>
<dbReference type="SUPFAM" id="SSF52743">
    <property type="entry name" value="Subtilisin-like"/>
    <property type="match status" value="1"/>
</dbReference>
<dbReference type="GO" id="GO:0004252">
    <property type="term" value="F:serine-type endopeptidase activity"/>
    <property type="evidence" value="ECO:0007669"/>
    <property type="project" value="UniProtKB-UniRule"/>
</dbReference>
<dbReference type="OrthoDB" id="534383at2759"/>
<dbReference type="InterPro" id="IPR008979">
    <property type="entry name" value="Galactose-bd-like_sf"/>
</dbReference>
<feature type="domain" description="PA" evidence="8">
    <location>
        <begin position="544"/>
        <end position="599"/>
    </location>
</feature>
<dbReference type="SUPFAM" id="SSF49785">
    <property type="entry name" value="Galactose-binding domain-like"/>
    <property type="match status" value="1"/>
</dbReference>
<dbReference type="InterPro" id="IPR051048">
    <property type="entry name" value="Peptidase_S8/S53_subtilisin"/>
</dbReference>
<dbReference type="PROSITE" id="PS51892">
    <property type="entry name" value="SUBTILASE"/>
    <property type="match status" value="1"/>
</dbReference>
<dbReference type="Gene3D" id="2.60.120.380">
    <property type="match status" value="1"/>
</dbReference>
<feature type="active site" description="Charge relay system" evidence="5 6">
    <location>
        <position position="387"/>
    </location>
</feature>
<protein>
    <submittedName>
        <fullName evidence="9">Uncharacterized protein</fullName>
    </submittedName>
</protein>
<dbReference type="InterPro" id="IPR003137">
    <property type="entry name" value="PA_domain"/>
</dbReference>
<evidence type="ECO:0000313" key="10">
    <source>
        <dbReference type="Proteomes" id="UP000001058"/>
    </source>
</evidence>
<dbReference type="RefSeq" id="XP_002948386.1">
    <property type="nucleotide sequence ID" value="XM_002948340.1"/>
</dbReference>
<evidence type="ECO:0000313" key="9">
    <source>
        <dbReference type="EMBL" id="EFJ50793.1"/>
    </source>
</evidence>
<evidence type="ECO:0000256" key="3">
    <source>
        <dbReference type="ARBA" id="ARBA00022801"/>
    </source>
</evidence>
<dbReference type="KEGG" id="vcn:VOLCADRAFT_88676"/>
<keyword evidence="10" id="KW-1185">Reference proteome</keyword>
<dbReference type="STRING" id="3068.D8TPN1"/>
<dbReference type="InterPro" id="IPR036852">
    <property type="entry name" value="Peptidase_S8/S53_dom_sf"/>
</dbReference>
<dbReference type="AlphaFoldDB" id="D8TPN1"/>
<evidence type="ECO:0000256" key="6">
    <source>
        <dbReference type="PROSITE-ProRule" id="PRU01240"/>
    </source>
</evidence>
<evidence type="ECO:0000256" key="1">
    <source>
        <dbReference type="ARBA" id="ARBA00011073"/>
    </source>
</evidence>